<dbReference type="Pfam" id="PF02581">
    <property type="entry name" value="TMP-TENI"/>
    <property type="match status" value="1"/>
</dbReference>
<evidence type="ECO:0000256" key="1">
    <source>
        <dbReference type="ARBA" id="ARBA00004948"/>
    </source>
</evidence>
<dbReference type="InterPro" id="IPR022998">
    <property type="entry name" value="ThiamineP_synth_TenI"/>
</dbReference>
<gene>
    <name evidence="4" type="ORF">FYJ58_11130</name>
</gene>
<dbReference type="PANTHER" id="PTHR20857">
    <property type="entry name" value="THIAMINE-PHOSPHATE PYROPHOSPHORYLASE"/>
    <property type="match status" value="1"/>
</dbReference>
<dbReference type="RefSeq" id="WP_154519813.1">
    <property type="nucleotide sequence ID" value="NZ_VUMT01000018.1"/>
</dbReference>
<dbReference type="InterPro" id="IPR036206">
    <property type="entry name" value="ThiamineP_synth_sf"/>
</dbReference>
<dbReference type="AlphaFoldDB" id="A0A6L5Y2S7"/>
<dbReference type="GO" id="GO:0009228">
    <property type="term" value="P:thiamine biosynthetic process"/>
    <property type="evidence" value="ECO:0007669"/>
    <property type="project" value="UniProtKB-KW"/>
</dbReference>
<evidence type="ECO:0000259" key="3">
    <source>
        <dbReference type="Pfam" id="PF02581"/>
    </source>
</evidence>
<accession>A0A6L5Y2S7</accession>
<comment type="pathway">
    <text evidence="1">Cofactor biosynthesis; thiamine diphosphate biosynthesis.</text>
</comment>
<feature type="domain" description="Thiamine phosphate synthase/TenI" evidence="3">
    <location>
        <begin position="4"/>
        <end position="180"/>
    </location>
</feature>
<proteinExistence type="predicted"/>
<evidence type="ECO:0000313" key="5">
    <source>
        <dbReference type="Proteomes" id="UP000482209"/>
    </source>
</evidence>
<dbReference type="Gene3D" id="3.20.20.70">
    <property type="entry name" value="Aldolase class I"/>
    <property type="match status" value="1"/>
</dbReference>
<dbReference type="EMBL" id="VUMT01000018">
    <property type="protein sequence ID" value="MSS64423.1"/>
    <property type="molecule type" value="Genomic_DNA"/>
</dbReference>
<dbReference type="SUPFAM" id="SSF51391">
    <property type="entry name" value="Thiamin phosphate synthase"/>
    <property type="match status" value="1"/>
</dbReference>
<sequence length="203" mass="23284">MFKLIAVTNRNLCRDNFLERIEAIVQTDVSALILREKELRQEEYELLAREVLSICEQYNTECMFHFFADSLFIKNHGCIHIPLWILKENKDIRRNYSKIGVSIHSLKEATEALALGADYLVAGHIFETNCKKGLKPRGIDFLREVCENVDIPVYAIGGITEKNIRQIKDAGASGGCIMSEFMKRNDLNDFGKKIRNELNLSEK</sequence>
<evidence type="ECO:0000256" key="2">
    <source>
        <dbReference type="ARBA" id="ARBA00022977"/>
    </source>
</evidence>
<dbReference type="InterPro" id="IPR013785">
    <property type="entry name" value="Aldolase_TIM"/>
</dbReference>
<comment type="caution">
    <text evidence="4">The sequence shown here is derived from an EMBL/GenBank/DDBJ whole genome shotgun (WGS) entry which is preliminary data.</text>
</comment>
<dbReference type="PANTHER" id="PTHR20857:SF15">
    <property type="entry name" value="THIAMINE-PHOSPHATE SYNTHASE"/>
    <property type="match status" value="1"/>
</dbReference>
<dbReference type="CDD" id="cd00564">
    <property type="entry name" value="TMP_TenI"/>
    <property type="match status" value="1"/>
</dbReference>
<organism evidence="4 5">
    <name type="scientific">Velocimicrobium porci</name>
    <dbReference type="NCBI Taxonomy" id="2606634"/>
    <lineage>
        <taxon>Bacteria</taxon>
        <taxon>Bacillati</taxon>
        <taxon>Bacillota</taxon>
        <taxon>Clostridia</taxon>
        <taxon>Lachnospirales</taxon>
        <taxon>Lachnospiraceae</taxon>
        <taxon>Velocimicrobium</taxon>
    </lineage>
</organism>
<dbReference type="Proteomes" id="UP000482209">
    <property type="component" value="Unassembled WGS sequence"/>
</dbReference>
<reference evidence="4 5" key="1">
    <citation type="submission" date="2019-08" db="EMBL/GenBank/DDBJ databases">
        <title>In-depth cultivation of the pig gut microbiome towards novel bacterial diversity and tailored functional studies.</title>
        <authorList>
            <person name="Wylensek D."/>
            <person name="Hitch T.C.A."/>
            <person name="Clavel T."/>
        </authorList>
    </citation>
    <scope>NUCLEOTIDE SEQUENCE [LARGE SCALE GENOMIC DNA]</scope>
    <source>
        <strain evidence="4 5">WCA-693-APC-MOT-I</strain>
    </source>
</reference>
<dbReference type="GO" id="GO:0004789">
    <property type="term" value="F:thiamine-phosphate diphosphorylase activity"/>
    <property type="evidence" value="ECO:0007669"/>
    <property type="project" value="TreeGrafter"/>
</dbReference>
<keyword evidence="2" id="KW-0784">Thiamine biosynthesis</keyword>
<name>A0A6L5Y2S7_9FIRM</name>
<keyword evidence="5" id="KW-1185">Reference proteome</keyword>
<protein>
    <submittedName>
        <fullName evidence="4">Thiamine phosphate synthase</fullName>
    </submittedName>
</protein>
<dbReference type="GO" id="GO:0005737">
    <property type="term" value="C:cytoplasm"/>
    <property type="evidence" value="ECO:0007669"/>
    <property type="project" value="TreeGrafter"/>
</dbReference>
<evidence type="ECO:0000313" key="4">
    <source>
        <dbReference type="EMBL" id="MSS64423.1"/>
    </source>
</evidence>